<feature type="transmembrane region" description="Helical" evidence="2">
    <location>
        <begin position="1446"/>
        <end position="1471"/>
    </location>
</feature>
<keyword evidence="2" id="KW-0472">Membrane</keyword>
<feature type="region of interest" description="Disordered" evidence="1">
    <location>
        <begin position="309"/>
        <end position="355"/>
    </location>
</feature>
<feature type="compositionally biased region" description="Basic and acidic residues" evidence="1">
    <location>
        <begin position="1236"/>
        <end position="1245"/>
    </location>
</feature>
<dbReference type="PANTHER" id="PTHR48125">
    <property type="entry name" value="LP07818P1"/>
    <property type="match status" value="1"/>
</dbReference>
<feature type="compositionally biased region" description="Basic and acidic residues" evidence="1">
    <location>
        <begin position="1410"/>
        <end position="1429"/>
    </location>
</feature>
<feature type="region of interest" description="Disordered" evidence="1">
    <location>
        <begin position="1180"/>
        <end position="1308"/>
    </location>
</feature>
<feature type="region of interest" description="Disordered" evidence="1">
    <location>
        <begin position="1480"/>
        <end position="1531"/>
    </location>
</feature>
<proteinExistence type="predicted"/>
<accession>A0A0G4I5U2</accession>
<reference evidence="3" key="1">
    <citation type="submission" date="2014-11" db="EMBL/GenBank/DDBJ databases">
        <authorList>
            <person name="Otto D Thomas"/>
            <person name="Naeem Raeece"/>
        </authorList>
    </citation>
    <scope>NUCLEOTIDE SEQUENCE</scope>
</reference>
<name>A0A0G4I5U2_9ALVE</name>
<dbReference type="PANTHER" id="PTHR48125:SF10">
    <property type="entry name" value="OS12G0136300 PROTEIN"/>
    <property type="match status" value="1"/>
</dbReference>
<gene>
    <name evidence="3" type="ORF">Cvel_74</name>
</gene>
<keyword evidence="2" id="KW-0812">Transmembrane</keyword>
<feature type="compositionally biased region" description="Basic and acidic residues" evidence="1">
    <location>
        <begin position="1201"/>
        <end position="1210"/>
    </location>
</feature>
<feature type="compositionally biased region" description="Polar residues" evidence="1">
    <location>
        <begin position="118"/>
        <end position="129"/>
    </location>
</feature>
<feature type="compositionally biased region" description="Gly residues" evidence="1">
    <location>
        <begin position="806"/>
        <end position="819"/>
    </location>
</feature>
<protein>
    <submittedName>
        <fullName evidence="3">Uncharacterized protein</fullName>
    </submittedName>
</protein>
<feature type="transmembrane region" description="Helical" evidence="2">
    <location>
        <begin position="1562"/>
        <end position="1578"/>
    </location>
</feature>
<sequence>MRSSLSQILRGYGSGEDNIRRFKERLRDFEADSSLTQQFLRELPLIIDDIFGQFTERSAGGQTHLLEIFGVESPFWRILTKRANVVLTFFNHTLPAHVRQQFADATDAEEAAKAATDPNTQTPNLSQAQGGPDVYGSSATGGPAYPPLVQPLPALIGAHRAHVVRKVPSSNTAAARGAPPPDVEVTIRLSPVEFVLFSIAGQISPLQAAAAGASRRAPGRLLDAHAAPQRLTSLFVQLLIDYCIVPLVPAFVTPVDSGHIRTALPFLRQQLGPPQAALEALRLSQQQQQQSAQVGQGQGRAMAGQVDGYGSPLGDRGGARLLSASGSRYGNAGGVSSPATPRFGATQQQSLQTDHMRTLPSPRQALPPFQMMHSPLTPAPAGVSPMRVRAPVTPPSFAGGAAMRSPAVRGLQQGPGGWGPSAGGLGPLTPRERDRQTYGVTAAHLRGPGGLVGGQAVCWWEEIFPFLRPRTEAPLEVTRTSLRCLSAALACLLAEKEKELIGAHRASSQQQSVEADRGLSLGIDRDSRRTGGGPRPGGGGGGGPITPLSEELAQLIPALVQLIASLVFVPSGRDAAVSRADTPGTSRGGFPSSLRGHHGGHLLLRMEGGGGGVGPAGAVGGRWGRNLSLGAYLEVFRLSLLLCFPQTAGVRCEKLFALSCRYPPLPLPALRSIPLPPFIDNSYAFGGGAQSGTVLRRLSGSTGVTPPPPRSVIGGRPVMASPLAQRRHSPPSSGELTGGVAALPWDAFIRAFAADRRAHPWDPILGGRYPKLILEAVTAASSENEKGAGAVVPGQPASLSPLQGGRRMGSSGGGTGDAGGRGGFDVVGLPSPWQKYLDMVSVSFRLLVEILMHPLADEIPGALQQEGVAHPDRDRGDGLLGFVSSHNVHWQTPQYGGGGGGYGYGGLGGETRRREVAESRCAHQFVELYLEALSGLVDSDVQRVIGSVMQSSAARSQRERLIAATQMQSVRRLPQSQATQQMSLAVAAASFPPPQSVLAFLVRMEGEAELEGHASSMPSGDMQMQMNAYSRGVMLHGQEPHGGGMHGGSTGGGGAASGYHHGGVSVVNRLAVAPLLPRDEGAGRGGGGWYGSADGVVEGELMEFDGASGFLIRELAEDPFVFKPSQIPNELFAQTLSTVWSILREQSVRLEQRGVERMQNSMELISAAAAKGAFGPKLFPPPRHAKPGLISGLTQAFTGGGREREKDRQATPEISQAAVQPAAAGVPAGSSVSPQEQDKDKDTLRQRAAARPSPQAEHDPASRQVDPWIPQQPTQPQASPTAPQDATVASATEGAHPPAPPAVSAGDAGAVGVTAPSLNPTLAQSLQSHLKPVVQKGVVSLQWGVTRAFESAKTLAASLSSRQRVQTSAQAVEVRGETGAGEVQQQQQPPGTPQPSSAVQPQGGQQVYDRFTEEDRARERERRERERQRDIKSVWRRPPRGYEVRWMLPFSVWLAIQIDLLFSFLGSLFEAAVRRVRGGRRAAAAAPPRTPQGPVPTTGGTPDRSHASSRTPPLVTPGGGRFASSRLDPFSPPPPRFVMERGVESHGLPRNQWVRRVADHRVWLWVAIFHFMGIFVFLRSKGGVERLCGILPGSLCVVACGLYVASSVFSFLVGFRYI</sequence>
<feature type="compositionally biased region" description="Gly residues" evidence="1">
    <location>
        <begin position="530"/>
        <end position="544"/>
    </location>
</feature>
<feature type="compositionally biased region" description="Polar residues" evidence="1">
    <location>
        <begin position="1359"/>
        <end position="1370"/>
    </location>
</feature>
<feature type="transmembrane region" description="Helical" evidence="2">
    <location>
        <begin position="1590"/>
        <end position="1615"/>
    </location>
</feature>
<evidence type="ECO:0000313" key="3">
    <source>
        <dbReference type="EMBL" id="CEM52376.1"/>
    </source>
</evidence>
<organism evidence="3">
    <name type="scientific">Chromera velia CCMP2878</name>
    <dbReference type="NCBI Taxonomy" id="1169474"/>
    <lineage>
        <taxon>Eukaryota</taxon>
        <taxon>Sar</taxon>
        <taxon>Alveolata</taxon>
        <taxon>Colpodellida</taxon>
        <taxon>Chromeraceae</taxon>
        <taxon>Chromera</taxon>
    </lineage>
</organism>
<evidence type="ECO:0000256" key="2">
    <source>
        <dbReference type="SAM" id="Phobius"/>
    </source>
</evidence>
<evidence type="ECO:0000256" key="1">
    <source>
        <dbReference type="SAM" id="MobiDB-lite"/>
    </source>
</evidence>
<feature type="region of interest" description="Disordered" evidence="1">
    <location>
        <begin position="786"/>
        <end position="819"/>
    </location>
</feature>
<feature type="compositionally biased region" description="Low complexity" evidence="1">
    <location>
        <begin position="1246"/>
        <end position="1255"/>
    </location>
</feature>
<feature type="compositionally biased region" description="Low complexity" evidence="1">
    <location>
        <begin position="1271"/>
        <end position="1287"/>
    </location>
</feature>
<dbReference type="VEuPathDB" id="CryptoDB:Cvel_74"/>
<feature type="region of interest" description="Disordered" evidence="1">
    <location>
        <begin position="108"/>
        <end position="140"/>
    </location>
</feature>
<feature type="region of interest" description="Disordered" evidence="1">
    <location>
        <begin position="503"/>
        <end position="546"/>
    </location>
</feature>
<keyword evidence="2" id="KW-1133">Transmembrane helix</keyword>
<feature type="region of interest" description="Disordered" evidence="1">
    <location>
        <begin position="1359"/>
        <end position="1429"/>
    </location>
</feature>
<feature type="compositionally biased region" description="Polar residues" evidence="1">
    <location>
        <begin position="1396"/>
        <end position="1405"/>
    </location>
</feature>
<dbReference type="EMBL" id="CDMZ01005228">
    <property type="protein sequence ID" value="CEM52376.1"/>
    <property type="molecule type" value="Genomic_DNA"/>
</dbReference>
<feature type="compositionally biased region" description="Low complexity" evidence="1">
    <location>
        <begin position="1215"/>
        <end position="1234"/>
    </location>
</feature>